<dbReference type="KEGG" id="pfj:MYCFIDRAFT_209729"/>
<evidence type="ECO:0000313" key="1">
    <source>
        <dbReference type="EMBL" id="EME88182.1"/>
    </source>
</evidence>
<reference evidence="1 2" key="1">
    <citation type="journal article" date="2012" name="PLoS Pathog.">
        <title>Diverse lifestyles and strategies of plant pathogenesis encoded in the genomes of eighteen Dothideomycetes fungi.</title>
        <authorList>
            <person name="Ohm R.A."/>
            <person name="Feau N."/>
            <person name="Henrissat B."/>
            <person name="Schoch C.L."/>
            <person name="Horwitz B.A."/>
            <person name="Barry K.W."/>
            <person name="Condon B.J."/>
            <person name="Copeland A.C."/>
            <person name="Dhillon B."/>
            <person name="Glaser F."/>
            <person name="Hesse C.N."/>
            <person name="Kosti I."/>
            <person name="LaButti K."/>
            <person name="Lindquist E.A."/>
            <person name="Lucas S."/>
            <person name="Salamov A.A."/>
            <person name="Bradshaw R.E."/>
            <person name="Ciuffetti L."/>
            <person name="Hamelin R.C."/>
            <person name="Kema G.H.J."/>
            <person name="Lawrence C."/>
            <person name="Scott J.A."/>
            <person name="Spatafora J.W."/>
            <person name="Turgeon B.G."/>
            <person name="de Wit P.J.G.M."/>
            <person name="Zhong S."/>
            <person name="Goodwin S.B."/>
            <person name="Grigoriev I.V."/>
        </authorList>
    </citation>
    <scope>NUCLEOTIDE SEQUENCE [LARGE SCALE GENOMIC DNA]</scope>
    <source>
        <strain evidence="1 2">CIRAD86</strain>
    </source>
</reference>
<evidence type="ECO:0000313" key="2">
    <source>
        <dbReference type="Proteomes" id="UP000016932"/>
    </source>
</evidence>
<organism evidence="1 2">
    <name type="scientific">Pseudocercospora fijiensis (strain CIRAD86)</name>
    <name type="common">Black leaf streak disease fungus</name>
    <name type="synonym">Mycosphaerella fijiensis</name>
    <dbReference type="NCBI Taxonomy" id="383855"/>
    <lineage>
        <taxon>Eukaryota</taxon>
        <taxon>Fungi</taxon>
        <taxon>Dikarya</taxon>
        <taxon>Ascomycota</taxon>
        <taxon>Pezizomycotina</taxon>
        <taxon>Dothideomycetes</taxon>
        <taxon>Dothideomycetidae</taxon>
        <taxon>Mycosphaerellales</taxon>
        <taxon>Mycosphaerellaceae</taxon>
        <taxon>Pseudocercospora</taxon>
    </lineage>
</organism>
<dbReference type="RefSeq" id="XP_007921327.1">
    <property type="nucleotide sequence ID" value="XM_007923136.1"/>
</dbReference>
<proteinExistence type="predicted"/>
<dbReference type="Proteomes" id="UP000016932">
    <property type="component" value="Unassembled WGS sequence"/>
</dbReference>
<dbReference type="HOGENOM" id="CLU_2723276_0_0_1"/>
<protein>
    <submittedName>
        <fullName evidence="1">Uncharacterized protein</fullName>
    </submittedName>
</protein>
<gene>
    <name evidence="1" type="ORF">MYCFIDRAFT_209729</name>
</gene>
<sequence length="72" mass="7586">MFALCLHGRACGHPDSLLEWSTMEPHLITAIAIQGHRAGPSCACLALSYCHARPSSTISTLGSNQVDHATGL</sequence>
<dbReference type="AlphaFoldDB" id="N1QAW1"/>
<dbReference type="VEuPathDB" id="FungiDB:MYCFIDRAFT_209729"/>
<name>N1QAW1_PSEFD</name>
<keyword evidence="2" id="KW-1185">Reference proteome</keyword>
<dbReference type="EMBL" id="KB446555">
    <property type="protein sequence ID" value="EME88182.1"/>
    <property type="molecule type" value="Genomic_DNA"/>
</dbReference>
<accession>N1QAW1</accession>
<dbReference type="GeneID" id="19336877"/>